<evidence type="ECO:0008006" key="3">
    <source>
        <dbReference type="Google" id="ProtNLM"/>
    </source>
</evidence>
<evidence type="ECO:0000313" key="2">
    <source>
        <dbReference type="Proteomes" id="UP001189429"/>
    </source>
</evidence>
<sequence length="155" mass="16912">MHEAPRILEVGVFASDLIPTGCGVLPGCSQSMPWIKIYLYGLLDFAHVHYKPICFRAYVDDITMTQQVTQSEILQSILPAAAHLCRVLEAAGTIISDQSAFACSDRDLKDELPFQFQTAGLPIRPDEKVRDLGVMTTGSLAPPRMTPSLGFGTSN</sequence>
<comment type="caution">
    <text evidence="1">The sequence shown here is derived from an EMBL/GenBank/DDBJ whole genome shotgun (WGS) entry which is preliminary data.</text>
</comment>
<name>A0ABN9QB99_9DINO</name>
<accession>A0ABN9QB99</accession>
<protein>
    <recommendedName>
        <fullName evidence="3">Reverse transcriptase domain-containing protein</fullName>
    </recommendedName>
</protein>
<dbReference type="EMBL" id="CAUYUJ010002682">
    <property type="protein sequence ID" value="CAK0801897.1"/>
    <property type="molecule type" value="Genomic_DNA"/>
</dbReference>
<reference evidence="1" key="1">
    <citation type="submission" date="2023-10" db="EMBL/GenBank/DDBJ databases">
        <authorList>
            <person name="Chen Y."/>
            <person name="Shah S."/>
            <person name="Dougan E. K."/>
            <person name="Thang M."/>
            <person name="Chan C."/>
        </authorList>
    </citation>
    <scope>NUCLEOTIDE SEQUENCE [LARGE SCALE GENOMIC DNA]</scope>
</reference>
<organism evidence="1 2">
    <name type="scientific">Prorocentrum cordatum</name>
    <dbReference type="NCBI Taxonomy" id="2364126"/>
    <lineage>
        <taxon>Eukaryota</taxon>
        <taxon>Sar</taxon>
        <taxon>Alveolata</taxon>
        <taxon>Dinophyceae</taxon>
        <taxon>Prorocentrales</taxon>
        <taxon>Prorocentraceae</taxon>
        <taxon>Prorocentrum</taxon>
    </lineage>
</organism>
<evidence type="ECO:0000313" key="1">
    <source>
        <dbReference type="EMBL" id="CAK0801897.1"/>
    </source>
</evidence>
<proteinExistence type="predicted"/>
<keyword evidence="2" id="KW-1185">Reference proteome</keyword>
<gene>
    <name evidence="1" type="ORF">PCOR1329_LOCUS9605</name>
</gene>
<dbReference type="Proteomes" id="UP001189429">
    <property type="component" value="Unassembled WGS sequence"/>
</dbReference>